<organism evidence="2 3">
    <name type="scientific">Chitinophaga nivalis</name>
    <dbReference type="NCBI Taxonomy" id="2991709"/>
    <lineage>
        <taxon>Bacteria</taxon>
        <taxon>Pseudomonadati</taxon>
        <taxon>Bacteroidota</taxon>
        <taxon>Chitinophagia</taxon>
        <taxon>Chitinophagales</taxon>
        <taxon>Chitinophagaceae</taxon>
        <taxon>Chitinophaga</taxon>
    </lineage>
</organism>
<name>A0ABT3ISU1_9BACT</name>
<sequence>MKKVLSLLVAPALLLWGCHSQPDTNTNATTVQQDTLAAPVGKQEIPMDTIQLGTKTFYVYAIDQATFEKYPPIPLDSNENEALLKDTLVKRSGDKLIFKLENGKEQVLTNNQSEGDDYVNYTYLTNYPQIKQKGVLLNYYEGMGYTLVNTQNGDTVYTWSPAVISPDKKYLVTASMDLVAAFDPNGFQLYEISPNYQVKLIGEKYLEKWGPVDVQWIDNKTLICKHVTIDDNTMETRVKYVKLVMQ</sequence>
<reference evidence="2 3" key="1">
    <citation type="submission" date="2022-10" db="EMBL/GenBank/DDBJ databases">
        <title>Chitinophaga nivalis PC15 sp. nov., isolated from Pyeongchang county, South Korea.</title>
        <authorList>
            <person name="Trinh H.N."/>
        </authorList>
    </citation>
    <scope>NUCLEOTIDE SEQUENCE [LARGE SCALE GENOMIC DNA]</scope>
    <source>
        <strain evidence="2 3">PC14</strain>
    </source>
</reference>
<keyword evidence="1" id="KW-0732">Signal</keyword>
<gene>
    <name evidence="2" type="ORF">OL497_24330</name>
</gene>
<proteinExistence type="predicted"/>
<feature type="chain" id="PRO_5045249333" description="Lipoprotein" evidence="1">
    <location>
        <begin position="23"/>
        <end position="246"/>
    </location>
</feature>
<evidence type="ECO:0000256" key="1">
    <source>
        <dbReference type="SAM" id="SignalP"/>
    </source>
</evidence>
<evidence type="ECO:0008006" key="4">
    <source>
        <dbReference type="Google" id="ProtNLM"/>
    </source>
</evidence>
<accession>A0ABT3ISU1</accession>
<evidence type="ECO:0000313" key="3">
    <source>
        <dbReference type="Proteomes" id="UP001207742"/>
    </source>
</evidence>
<dbReference type="RefSeq" id="WP_264733859.1">
    <property type="nucleotide sequence ID" value="NZ_JAPDNR010000001.1"/>
</dbReference>
<protein>
    <recommendedName>
        <fullName evidence="4">Lipoprotein</fullName>
    </recommendedName>
</protein>
<keyword evidence="3" id="KW-1185">Reference proteome</keyword>
<feature type="signal peptide" evidence="1">
    <location>
        <begin position="1"/>
        <end position="22"/>
    </location>
</feature>
<comment type="caution">
    <text evidence="2">The sequence shown here is derived from an EMBL/GenBank/DDBJ whole genome shotgun (WGS) entry which is preliminary data.</text>
</comment>
<evidence type="ECO:0000313" key="2">
    <source>
        <dbReference type="EMBL" id="MCW3487048.1"/>
    </source>
</evidence>
<dbReference type="EMBL" id="JAPDNS010000002">
    <property type="protein sequence ID" value="MCW3487048.1"/>
    <property type="molecule type" value="Genomic_DNA"/>
</dbReference>
<dbReference type="Proteomes" id="UP001207742">
    <property type="component" value="Unassembled WGS sequence"/>
</dbReference>